<sequence>MVQNMTTWPMKIAIVLVLYIIATEAALTMRTASFPIGGLFNSRTAESSYQAFERISRIGGTKSYHGRALQSQVVDSYSTALDVCSFTSDGKGVAALIDARPTEGICDTTCLISNRYSIAHLAIGWEPQDTLKEDLFTFMYYPPPDLISKAYAKLIKDLEWTKFTILYEDDGSFIRLQEVINTWPQDNPRILFRKLDPEGDNKEIFKYIFKVARITYHILDCEVNNVHKYMEEIVQVENATEFLSFILTNLDTYTINLKDVPDLMANVSTMHLTTTNTDRWRDLGMNPDEDNIQLETALVADALTHIEKAMKKMQGVDDEDGQGLTIVEDFTEPPSLCMRDSKAEYEEVAWSLGENLREILLNTTAKGFTGNIEFDEDGRRKNFMLHYSKLGHESQFIYVGDWDSTKDSIKKENTVQDRSRTLKSNKIRVATRLGSPYFLFTDNETSPIPYRGYAVDLIDAIFKQIYKEEKVKLEYEFYRVDHDSYGNQIPGTDKWNGMMGDLIEHKADLAICDLTINSERNNIVDFSTPFMTLGISMLFREPDPEPPDMFSFLLPLDLDVWLYLATTYIIVSFVLLICARMSQDDWVNPHPCNQNPENLQNIWSLYNCMWLAMGTIMTQGCDILPRSVGSRWVAGMWWFFALIVTASYMANMSTFLSNSRRSNDINDVNALADQNKVSYGAVYNASTYRFFEKSNESVYKKIWSVMSSAKPTVFVKNNDEGKDRVLRSKGKYAFFMESTAIEYYTHRDCALKMVGGNLDSKEYGIAMPKNYPFKAWIDHAILSLQEGGHLTELKEKWWEREDNPNTEDCTAGDQADEEDNGSLQMKNTSGIFLVLGIGGILGFLVAIVDFLLHARQISVKERITFKEALMSEWHASFNPRALHKPVAPPRSAPPSTATPSPERERSQSRAVSVLRAASSFINFDEIY</sequence>
<evidence type="ECO:0000256" key="3">
    <source>
        <dbReference type="ARBA" id="ARBA00022448"/>
    </source>
</evidence>
<evidence type="ECO:0000256" key="14">
    <source>
        <dbReference type="ARBA" id="ARBA00023303"/>
    </source>
</evidence>
<keyword evidence="18" id="KW-0732">Signal</keyword>
<keyword evidence="9 17" id="KW-0472">Membrane</keyword>
<comment type="similarity">
    <text evidence="2">Belongs to the glutamate-gated ion channel (TC 1.A.10.1) family.</text>
</comment>
<dbReference type="InterPro" id="IPR028082">
    <property type="entry name" value="Peripla_BP_I"/>
</dbReference>
<evidence type="ECO:0000256" key="15">
    <source>
        <dbReference type="ARBA" id="ARBA00034100"/>
    </source>
</evidence>
<keyword evidence="3" id="KW-0813">Transport</keyword>
<keyword evidence="14" id="KW-0407">Ion channel</keyword>
<evidence type="ECO:0000313" key="22">
    <source>
        <dbReference type="Proteomes" id="UP001153292"/>
    </source>
</evidence>
<dbReference type="Pfam" id="PF10613">
    <property type="entry name" value="Lig_chan-Glu_bd"/>
    <property type="match status" value="1"/>
</dbReference>
<evidence type="ECO:0000256" key="17">
    <source>
        <dbReference type="SAM" id="Phobius"/>
    </source>
</evidence>
<evidence type="ECO:0000256" key="11">
    <source>
        <dbReference type="ARBA" id="ARBA00023180"/>
    </source>
</evidence>
<evidence type="ECO:0000259" key="19">
    <source>
        <dbReference type="SMART" id="SM00079"/>
    </source>
</evidence>
<feature type="transmembrane region" description="Helical" evidence="17">
    <location>
        <begin position="560"/>
        <end position="582"/>
    </location>
</feature>
<keyword evidence="13" id="KW-1071">Ligand-gated ion channel</keyword>
<dbReference type="Proteomes" id="UP001153292">
    <property type="component" value="Chromosome 15"/>
</dbReference>
<gene>
    <name evidence="21" type="ORF">CHILSU_LOCUS2968</name>
</gene>
<evidence type="ECO:0000256" key="16">
    <source>
        <dbReference type="SAM" id="MobiDB-lite"/>
    </source>
</evidence>
<evidence type="ECO:0000256" key="10">
    <source>
        <dbReference type="ARBA" id="ARBA00023170"/>
    </source>
</evidence>
<evidence type="ECO:0000256" key="9">
    <source>
        <dbReference type="ARBA" id="ARBA00023136"/>
    </source>
</evidence>
<dbReference type="InterPro" id="IPR001508">
    <property type="entry name" value="Iono_Glu_rcpt_met"/>
</dbReference>
<evidence type="ECO:0000256" key="8">
    <source>
        <dbReference type="ARBA" id="ARBA00023065"/>
    </source>
</evidence>
<evidence type="ECO:0000259" key="20">
    <source>
        <dbReference type="SMART" id="SM00918"/>
    </source>
</evidence>
<keyword evidence="8" id="KW-0406">Ion transport</keyword>
<feature type="transmembrane region" description="Helical" evidence="17">
    <location>
        <begin position="830"/>
        <end position="852"/>
    </location>
</feature>
<dbReference type="SUPFAM" id="SSF81324">
    <property type="entry name" value="Voltage-gated potassium channels"/>
    <property type="match status" value="1"/>
</dbReference>
<evidence type="ECO:0000256" key="12">
    <source>
        <dbReference type="ARBA" id="ARBA00023257"/>
    </source>
</evidence>
<keyword evidence="7" id="KW-0770">Synapse</keyword>
<evidence type="ECO:0000256" key="13">
    <source>
        <dbReference type="ARBA" id="ARBA00023286"/>
    </source>
</evidence>
<reference evidence="21" key="1">
    <citation type="submission" date="2021-12" db="EMBL/GenBank/DDBJ databases">
        <authorList>
            <person name="King R."/>
        </authorList>
    </citation>
    <scope>NUCLEOTIDE SEQUENCE</scope>
</reference>
<keyword evidence="10" id="KW-0675">Receptor</keyword>
<evidence type="ECO:0000256" key="6">
    <source>
        <dbReference type="ARBA" id="ARBA00022989"/>
    </source>
</evidence>
<evidence type="ECO:0000256" key="7">
    <source>
        <dbReference type="ARBA" id="ARBA00023018"/>
    </source>
</evidence>
<evidence type="ECO:0000256" key="1">
    <source>
        <dbReference type="ARBA" id="ARBA00004651"/>
    </source>
</evidence>
<dbReference type="SUPFAM" id="SSF53850">
    <property type="entry name" value="Periplasmic binding protein-like II"/>
    <property type="match status" value="1"/>
</dbReference>
<dbReference type="Gene3D" id="1.10.287.70">
    <property type="match status" value="1"/>
</dbReference>
<dbReference type="Pfam" id="PF01094">
    <property type="entry name" value="ANF_receptor"/>
    <property type="match status" value="1"/>
</dbReference>
<keyword evidence="12" id="KW-0628">Postsynaptic cell membrane</keyword>
<feature type="chain" id="PRO_5045747832" description="Glutamate receptor ionotropic, kainate 2-like" evidence="18">
    <location>
        <begin position="26"/>
        <end position="927"/>
    </location>
</feature>
<accession>A0ABN8L5J2</accession>
<evidence type="ECO:0000256" key="5">
    <source>
        <dbReference type="ARBA" id="ARBA00022692"/>
    </source>
</evidence>
<dbReference type="PANTHER" id="PTHR18966">
    <property type="entry name" value="IONOTROPIC GLUTAMATE RECEPTOR"/>
    <property type="match status" value="1"/>
</dbReference>
<evidence type="ECO:0008006" key="23">
    <source>
        <dbReference type="Google" id="ProtNLM"/>
    </source>
</evidence>
<feature type="signal peptide" evidence="18">
    <location>
        <begin position="1"/>
        <end position="25"/>
    </location>
</feature>
<name>A0ABN8L5J2_CHISP</name>
<comment type="subcellular location">
    <subcellularLocation>
        <location evidence="1">Cell membrane</location>
        <topology evidence="1">Multi-pass membrane protein</topology>
    </subcellularLocation>
    <subcellularLocation>
        <location evidence="15">Postsynaptic cell membrane</location>
    </subcellularLocation>
</comment>
<feature type="domain" description="Ionotropic glutamate receptor L-glutamate and glycine-binding" evidence="20">
    <location>
        <begin position="436"/>
        <end position="504"/>
    </location>
</feature>
<feature type="region of interest" description="Disordered" evidence="16">
    <location>
        <begin position="799"/>
        <end position="821"/>
    </location>
</feature>
<keyword evidence="22" id="KW-1185">Reference proteome</keyword>
<evidence type="ECO:0000256" key="18">
    <source>
        <dbReference type="SAM" id="SignalP"/>
    </source>
</evidence>
<dbReference type="SMART" id="SM00918">
    <property type="entry name" value="Lig_chan-Glu_bd"/>
    <property type="match status" value="1"/>
</dbReference>
<dbReference type="PRINTS" id="PR00177">
    <property type="entry name" value="NMDARECEPTOR"/>
</dbReference>
<keyword evidence="5 17" id="KW-0812">Transmembrane</keyword>
<keyword evidence="6 17" id="KW-1133">Transmembrane helix</keyword>
<evidence type="ECO:0000256" key="2">
    <source>
        <dbReference type="ARBA" id="ARBA00008685"/>
    </source>
</evidence>
<dbReference type="Gene3D" id="3.40.50.2300">
    <property type="match status" value="2"/>
</dbReference>
<dbReference type="SMART" id="SM00079">
    <property type="entry name" value="PBPe"/>
    <property type="match status" value="1"/>
</dbReference>
<dbReference type="SUPFAM" id="SSF53822">
    <property type="entry name" value="Periplasmic binding protein-like I"/>
    <property type="match status" value="1"/>
</dbReference>
<dbReference type="EMBL" id="OU963908">
    <property type="protein sequence ID" value="CAH2982560.1"/>
    <property type="molecule type" value="Genomic_DNA"/>
</dbReference>
<protein>
    <recommendedName>
        <fullName evidence="23">Glutamate receptor ionotropic, kainate 2-like</fullName>
    </recommendedName>
</protein>
<keyword evidence="11" id="KW-0325">Glycoprotein</keyword>
<keyword evidence="4" id="KW-1003">Cell membrane</keyword>
<dbReference type="Gene3D" id="3.40.190.10">
    <property type="entry name" value="Periplasmic binding protein-like II"/>
    <property type="match status" value="3"/>
</dbReference>
<organism evidence="21 22">
    <name type="scientific">Chilo suppressalis</name>
    <name type="common">Asiatic rice borer moth</name>
    <dbReference type="NCBI Taxonomy" id="168631"/>
    <lineage>
        <taxon>Eukaryota</taxon>
        <taxon>Metazoa</taxon>
        <taxon>Ecdysozoa</taxon>
        <taxon>Arthropoda</taxon>
        <taxon>Hexapoda</taxon>
        <taxon>Insecta</taxon>
        <taxon>Pterygota</taxon>
        <taxon>Neoptera</taxon>
        <taxon>Endopterygota</taxon>
        <taxon>Lepidoptera</taxon>
        <taxon>Glossata</taxon>
        <taxon>Ditrysia</taxon>
        <taxon>Pyraloidea</taxon>
        <taxon>Crambidae</taxon>
        <taxon>Crambinae</taxon>
        <taxon>Chilo</taxon>
    </lineage>
</organism>
<proteinExistence type="inferred from homology"/>
<dbReference type="Pfam" id="PF00060">
    <property type="entry name" value="Lig_chan"/>
    <property type="match status" value="1"/>
</dbReference>
<feature type="region of interest" description="Disordered" evidence="16">
    <location>
        <begin position="882"/>
        <end position="910"/>
    </location>
</feature>
<evidence type="ECO:0000313" key="21">
    <source>
        <dbReference type="EMBL" id="CAH2982560.1"/>
    </source>
</evidence>
<dbReference type="InterPro" id="IPR001828">
    <property type="entry name" value="ANF_lig-bd_rcpt"/>
</dbReference>
<dbReference type="InterPro" id="IPR015683">
    <property type="entry name" value="Ionotropic_Glu_rcpt"/>
</dbReference>
<feature type="domain" description="Ionotropic glutamate receptor C-terminal" evidence="19">
    <location>
        <begin position="426"/>
        <end position="800"/>
    </location>
</feature>
<dbReference type="InterPro" id="IPR001320">
    <property type="entry name" value="Iontro_rcpt_C"/>
</dbReference>
<feature type="transmembrane region" description="Helical" evidence="17">
    <location>
        <begin position="602"/>
        <end position="624"/>
    </location>
</feature>
<dbReference type="InterPro" id="IPR019594">
    <property type="entry name" value="Glu/Gly-bd"/>
</dbReference>
<feature type="transmembrane region" description="Helical" evidence="17">
    <location>
        <begin position="636"/>
        <end position="656"/>
    </location>
</feature>
<evidence type="ECO:0000256" key="4">
    <source>
        <dbReference type="ARBA" id="ARBA00022475"/>
    </source>
</evidence>